<proteinExistence type="inferred from homology"/>
<evidence type="ECO:0000313" key="7">
    <source>
        <dbReference type="EMBL" id="GAN61726.1"/>
    </source>
</evidence>
<evidence type="ECO:0000256" key="4">
    <source>
        <dbReference type="ARBA" id="ARBA00022807"/>
    </source>
</evidence>
<dbReference type="AlphaFoldDB" id="A0A0D6N892"/>
<evidence type="ECO:0000256" key="5">
    <source>
        <dbReference type="PROSITE-ProRule" id="PRU00239"/>
    </source>
</evidence>
<dbReference type="SMART" id="SM00230">
    <property type="entry name" value="CysPc"/>
    <property type="match status" value="1"/>
</dbReference>
<dbReference type="InterPro" id="IPR001300">
    <property type="entry name" value="Peptidase_C2_calpain_cat"/>
</dbReference>
<keyword evidence="3 5" id="KW-0378">Hydrolase</keyword>
<feature type="active site" evidence="5">
    <location>
        <position position="303"/>
    </location>
</feature>
<dbReference type="InterPro" id="IPR022684">
    <property type="entry name" value="Calpain_cysteine_protease"/>
</dbReference>
<comment type="caution">
    <text evidence="7">The sequence shown here is derived from an EMBL/GenBank/DDBJ whole genome shotgun (WGS) entry which is preliminary data.</text>
</comment>
<gene>
    <name evidence="7" type="ORF">Abci_073_003</name>
    <name evidence="8" type="ORF">ACI01nite_22250</name>
</gene>
<accession>A0A0D6N892</accession>
<protein>
    <submittedName>
        <fullName evidence="7">Outer membrane protein</fullName>
    </submittedName>
</protein>
<accession>A0A6N3ST33</accession>
<name>A0A0D6N892_9PROT</name>
<evidence type="ECO:0000259" key="6">
    <source>
        <dbReference type="PROSITE" id="PS50203"/>
    </source>
</evidence>
<dbReference type="STRING" id="1231339.Abci_073_003"/>
<evidence type="ECO:0000256" key="2">
    <source>
        <dbReference type="ARBA" id="ARBA00022670"/>
    </source>
</evidence>
<evidence type="ECO:0000256" key="1">
    <source>
        <dbReference type="ARBA" id="ARBA00007623"/>
    </source>
</evidence>
<evidence type="ECO:0000313" key="8">
    <source>
        <dbReference type="EMBL" id="GEL59623.1"/>
    </source>
</evidence>
<comment type="similarity">
    <text evidence="1">Belongs to the peptidase C2 family.</text>
</comment>
<dbReference type="NCBIfam" id="TIGR04415">
    <property type="entry name" value="O_hepto_targRPT"/>
    <property type="match status" value="1"/>
</dbReference>
<dbReference type="InterPro" id="IPR012332">
    <property type="entry name" value="Autotransporter_pectin_lyase_C"/>
</dbReference>
<keyword evidence="2 5" id="KW-0645">Protease</keyword>
<feature type="active site" evidence="5">
    <location>
        <position position="321"/>
    </location>
</feature>
<dbReference type="InterPro" id="IPR030930">
    <property type="entry name" value="AIDA"/>
</dbReference>
<dbReference type="EMBL" id="BJVU01000011">
    <property type="protein sequence ID" value="GEL59623.1"/>
    <property type="molecule type" value="Genomic_DNA"/>
</dbReference>
<evidence type="ECO:0000313" key="9">
    <source>
        <dbReference type="Proteomes" id="UP000032671"/>
    </source>
</evidence>
<dbReference type="PANTHER" id="PTHR10183">
    <property type="entry name" value="CALPAIN"/>
    <property type="match status" value="1"/>
</dbReference>
<dbReference type="InterPro" id="IPR038765">
    <property type="entry name" value="Papain-like_cys_pep_sf"/>
</dbReference>
<dbReference type="GO" id="GO:0006508">
    <property type="term" value="P:proteolysis"/>
    <property type="evidence" value="ECO:0007669"/>
    <property type="project" value="UniProtKB-KW"/>
</dbReference>
<dbReference type="RefSeq" id="WP_048839763.1">
    <property type="nucleotide sequence ID" value="NZ_BAMV01000069.1"/>
</dbReference>
<evidence type="ECO:0000256" key="3">
    <source>
        <dbReference type="ARBA" id="ARBA00022801"/>
    </source>
</evidence>
<dbReference type="Pfam" id="PF00648">
    <property type="entry name" value="Peptidase_C2"/>
    <property type="match status" value="1"/>
</dbReference>
<organism evidence="7 9">
    <name type="scientific">Acetobacter cibinongensis</name>
    <dbReference type="NCBI Taxonomy" id="146475"/>
    <lineage>
        <taxon>Bacteria</taxon>
        <taxon>Pseudomonadati</taxon>
        <taxon>Pseudomonadota</taxon>
        <taxon>Alphaproteobacteria</taxon>
        <taxon>Acetobacterales</taxon>
        <taxon>Acetobacteraceae</taxon>
        <taxon>Acetobacter</taxon>
    </lineage>
</organism>
<feature type="active site" evidence="5">
    <location>
        <position position="148"/>
    </location>
</feature>
<reference evidence="7 9" key="1">
    <citation type="submission" date="2012-11" db="EMBL/GenBank/DDBJ databases">
        <title>Whole genome sequence of Acetobacter cibinongensis 4H-1.</title>
        <authorList>
            <person name="Azuma Y."/>
            <person name="Higashiura N."/>
            <person name="Hirakawa H."/>
            <person name="Matsushita K."/>
        </authorList>
    </citation>
    <scope>NUCLEOTIDE SEQUENCE [LARGE SCALE GENOMIC DNA]</scope>
    <source>
        <strain evidence="7 9">4H-1</strain>
    </source>
</reference>
<sequence>MIEAENLNAGLSGQSAANVARATVYAATGGSYTVTLQNLESFAQTITSSGITQDQYSSLQQELENITKIDGAYTYVPSIFGNLMDSGIAVGTSASAFTAQIQKWFLGTDRPTALPNDSLQDKSSNSLFPTDISTAYNHIDQGYNNGDCYLVAALVETAAVNPTLLQNMITDNGNGTYGVQFYNGYGSQYVTVDSYLPGYTGAYSTDNTNWAGLIEKAYIQAQADGLAYQMAASNTYSAVANGGFDQPLKSITGKGTVTYGLSDLNALAKGGTIYQKIQYDLKNGIEVLFGSNQSTDYGLVGGHMFAVTAIDDATGCYVFNNPWGPHETSNYQFEITAAQLNSQASVNDLFLASEINNYIVRNTQVQSGLTIADGGNVAVLSGGQSFDIVLTNGNEHVSGGKAFHTTVTSGSQLTVVNGTTSGSVLENPWSAETVSAGGVAFATSALNGAGQTISAGGVASQTYASAGNIFVFSGGNLAQASAIAQGAVHLFSAGQASHTLVLSGGTEYVGDGAVSSDTVVAAGGTEHISAGGLGVGTLVSGAGASIWMDTNAQTQGAVLQAGGQQGLGAGTAYNTIVNSGGLLYVVNAAGMAVSATVNQSGSAVVTNGGVVSGVAVKSGGSITIDGGNTSNVALAAATGSVASNGVVSALTLSARATFSVDNGGIVRGGQVSDAGSWLFATSGGAG</sequence>
<evidence type="ECO:0000313" key="10">
    <source>
        <dbReference type="Proteomes" id="UP000321891"/>
    </source>
</evidence>
<dbReference type="PROSITE" id="PS50203">
    <property type="entry name" value="CALPAIN_CAT"/>
    <property type="match status" value="1"/>
</dbReference>
<dbReference type="Proteomes" id="UP000321891">
    <property type="component" value="Unassembled WGS sequence"/>
</dbReference>
<dbReference type="PANTHER" id="PTHR10183:SF379">
    <property type="entry name" value="CALPAIN-5"/>
    <property type="match status" value="1"/>
</dbReference>
<feature type="domain" description="Calpain catalytic" evidence="6">
    <location>
        <begin position="110"/>
        <end position="327"/>
    </location>
</feature>
<keyword evidence="4 5" id="KW-0788">Thiol protease</keyword>
<dbReference type="Proteomes" id="UP000032671">
    <property type="component" value="Unassembled WGS sequence"/>
</dbReference>
<dbReference type="EMBL" id="BAMV01000069">
    <property type="protein sequence ID" value="GAN61726.1"/>
    <property type="molecule type" value="Genomic_DNA"/>
</dbReference>
<dbReference type="SUPFAM" id="SSF54001">
    <property type="entry name" value="Cysteine proteinases"/>
    <property type="match status" value="1"/>
</dbReference>
<dbReference type="Gene3D" id="2.160.20.20">
    <property type="match status" value="1"/>
</dbReference>
<reference evidence="8 10" key="2">
    <citation type="submission" date="2019-07" db="EMBL/GenBank/DDBJ databases">
        <title>Whole genome shotgun sequence of Acetobacter cibinongensis NBRC 16605.</title>
        <authorList>
            <person name="Hosoyama A."/>
            <person name="Uohara A."/>
            <person name="Ohji S."/>
            <person name="Ichikawa N."/>
        </authorList>
    </citation>
    <scope>NUCLEOTIDE SEQUENCE [LARGE SCALE GENOMIC DNA]</scope>
    <source>
        <strain evidence="8 10">NBRC 16605</strain>
    </source>
</reference>
<dbReference type="GO" id="GO:0004198">
    <property type="term" value="F:calcium-dependent cysteine-type endopeptidase activity"/>
    <property type="evidence" value="ECO:0007669"/>
    <property type="project" value="InterPro"/>
</dbReference>
<keyword evidence="10" id="KW-1185">Reference proteome</keyword>